<dbReference type="InterPro" id="IPR011042">
    <property type="entry name" value="6-blade_b-propeller_TolB-like"/>
</dbReference>
<keyword evidence="3" id="KW-0862">Zinc</keyword>
<accession>A0A5C8PRJ0</accession>
<dbReference type="RefSeq" id="WP_147846411.1">
    <property type="nucleotide sequence ID" value="NZ_VDUZ01000007.1"/>
</dbReference>
<comment type="cofactor">
    <cofactor evidence="3">
        <name>Zn(2+)</name>
        <dbReference type="ChEBI" id="CHEBI:29105"/>
    </cofactor>
    <text evidence="3">Binds 1 divalent metal cation per subunit.</text>
</comment>
<feature type="binding site" evidence="3">
    <location>
        <position position="194"/>
    </location>
    <ligand>
        <name>a divalent metal cation</name>
        <dbReference type="ChEBI" id="CHEBI:60240"/>
    </ligand>
</feature>
<evidence type="ECO:0000313" key="6">
    <source>
        <dbReference type="Proteomes" id="UP000321638"/>
    </source>
</evidence>
<proteinExistence type="inferred from homology"/>
<comment type="caution">
    <text evidence="5">The sequence shown here is derived from an EMBL/GenBank/DDBJ whole genome shotgun (WGS) entry which is preliminary data.</text>
</comment>
<dbReference type="PRINTS" id="PR01790">
    <property type="entry name" value="SMP30FAMILY"/>
</dbReference>
<dbReference type="InterPro" id="IPR005511">
    <property type="entry name" value="SMP-30"/>
</dbReference>
<name>A0A5C8PRJ0_9HYPH</name>
<dbReference type="OrthoDB" id="2633250at2"/>
<feature type="binding site" evidence="3">
    <location>
        <position position="96"/>
    </location>
    <ligand>
        <name>substrate</name>
    </ligand>
</feature>
<feature type="binding site" evidence="3">
    <location>
        <position position="146"/>
    </location>
    <ligand>
        <name>a divalent metal cation</name>
        <dbReference type="ChEBI" id="CHEBI:60240"/>
    </ligand>
</feature>
<dbReference type="EMBL" id="VDUZ01000007">
    <property type="protein sequence ID" value="TXL78143.1"/>
    <property type="molecule type" value="Genomic_DNA"/>
</dbReference>
<keyword evidence="3" id="KW-0479">Metal-binding</keyword>
<dbReference type="PANTHER" id="PTHR10907:SF47">
    <property type="entry name" value="REGUCALCIN"/>
    <property type="match status" value="1"/>
</dbReference>
<dbReference type="GO" id="GO:0005509">
    <property type="term" value="F:calcium ion binding"/>
    <property type="evidence" value="ECO:0007669"/>
    <property type="project" value="TreeGrafter"/>
</dbReference>
<dbReference type="Gene3D" id="2.120.10.30">
    <property type="entry name" value="TolB, C-terminal domain"/>
    <property type="match status" value="1"/>
</dbReference>
<dbReference type="GO" id="GO:0004341">
    <property type="term" value="F:gluconolactonase activity"/>
    <property type="evidence" value="ECO:0007669"/>
    <property type="project" value="TreeGrafter"/>
</dbReference>
<gene>
    <name evidence="5" type="ORF">FHP25_08040</name>
</gene>
<evidence type="ECO:0000256" key="2">
    <source>
        <dbReference type="PIRSR" id="PIRSR605511-1"/>
    </source>
</evidence>
<sequence length="284" mass="29542">MQALASGYGLIEGPVWDPATGLYFSDVPNGGVYLLDRADKVSLAVPKRRGIGGMALHAAGGLVVGGRDIAHVGLGNGGETRTLLTKDVTPVAIGFNDLTTDQAGRIYVGSLAFRVFGGDEPRPGHLHVIDLDGTARTISDGIMLTNGLGFSPDGKRLYHSDARGGLVRVYDVNDDGSVGPWRRFVTLGENGVADGLKVASDGSVWVADAHGGRVAVFNADGSHRTDVAVPLPMVTSLCFGGDDMRDLYVVTGSRGGPHENCGTVFRSRVDVPGLPLAPARVALG</sequence>
<feature type="active site" description="Proton donor/acceptor" evidence="2">
    <location>
        <position position="194"/>
    </location>
</feature>
<dbReference type="SUPFAM" id="SSF63829">
    <property type="entry name" value="Calcium-dependent phosphotriesterase"/>
    <property type="match status" value="1"/>
</dbReference>
<dbReference type="InterPro" id="IPR013658">
    <property type="entry name" value="SGL"/>
</dbReference>
<organism evidence="5 6">
    <name type="scientific">Vineibacter terrae</name>
    <dbReference type="NCBI Taxonomy" id="2586908"/>
    <lineage>
        <taxon>Bacteria</taxon>
        <taxon>Pseudomonadati</taxon>
        <taxon>Pseudomonadota</taxon>
        <taxon>Alphaproteobacteria</taxon>
        <taxon>Hyphomicrobiales</taxon>
        <taxon>Vineibacter</taxon>
    </lineage>
</organism>
<evidence type="ECO:0000256" key="1">
    <source>
        <dbReference type="ARBA" id="ARBA00008853"/>
    </source>
</evidence>
<evidence type="ECO:0000259" key="4">
    <source>
        <dbReference type="Pfam" id="PF08450"/>
    </source>
</evidence>
<dbReference type="Pfam" id="PF08450">
    <property type="entry name" value="SGL"/>
    <property type="match status" value="1"/>
</dbReference>
<dbReference type="AlphaFoldDB" id="A0A5C8PRJ0"/>
<protein>
    <submittedName>
        <fullName evidence="5">SMP-30/gluconolactonase/LRE family protein</fullName>
    </submittedName>
</protein>
<keyword evidence="6" id="KW-1185">Reference proteome</keyword>
<dbReference type="Proteomes" id="UP000321638">
    <property type="component" value="Unassembled WGS sequence"/>
</dbReference>
<feature type="domain" description="SMP-30/Gluconolactonase/LRE-like region" evidence="4">
    <location>
        <begin position="12"/>
        <end position="252"/>
    </location>
</feature>
<evidence type="ECO:0000313" key="5">
    <source>
        <dbReference type="EMBL" id="TXL78143.1"/>
    </source>
</evidence>
<dbReference type="PANTHER" id="PTHR10907">
    <property type="entry name" value="REGUCALCIN"/>
    <property type="match status" value="1"/>
</dbReference>
<feature type="binding site" evidence="3">
    <location>
        <position position="12"/>
    </location>
    <ligand>
        <name>a divalent metal cation</name>
        <dbReference type="ChEBI" id="CHEBI:60240"/>
    </ligand>
</feature>
<evidence type="ECO:0000256" key="3">
    <source>
        <dbReference type="PIRSR" id="PIRSR605511-2"/>
    </source>
</evidence>
<dbReference type="GO" id="GO:0019853">
    <property type="term" value="P:L-ascorbic acid biosynthetic process"/>
    <property type="evidence" value="ECO:0007669"/>
    <property type="project" value="TreeGrafter"/>
</dbReference>
<comment type="similarity">
    <text evidence="1">Belongs to the SMP-30/CGR1 family.</text>
</comment>
<reference evidence="5 6" key="1">
    <citation type="submission" date="2019-06" db="EMBL/GenBank/DDBJ databases">
        <title>New taxonomy in bacterial strain CC-CFT640, isolated from vineyard.</title>
        <authorList>
            <person name="Lin S.-Y."/>
            <person name="Tsai C.-F."/>
            <person name="Young C.-C."/>
        </authorList>
    </citation>
    <scope>NUCLEOTIDE SEQUENCE [LARGE SCALE GENOMIC DNA]</scope>
    <source>
        <strain evidence="5 6">CC-CFT640</strain>
    </source>
</reference>